<keyword evidence="3" id="KW-0813">Transport</keyword>
<protein>
    <submittedName>
        <fullName evidence="10">Major Facilitator Superfamily protein</fullName>
    </submittedName>
</protein>
<evidence type="ECO:0000256" key="6">
    <source>
        <dbReference type="ARBA" id="ARBA00023136"/>
    </source>
</evidence>
<dbReference type="InterPro" id="IPR011701">
    <property type="entry name" value="MFS"/>
</dbReference>
<dbReference type="GO" id="GO:0012505">
    <property type="term" value="C:endomembrane system"/>
    <property type="evidence" value="ECO:0007669"/>
    <property type="project" value="UniProtKB-SubCell"/>
</dbReference>
<keyword evidence="6 8" id="KW-0472">Membrane</keyword>
<dbReference type="PANTHER" id="PTHR23514:SF3">
    <property type="entry name" value="BYPASS OF STOP CODON PROTEIN 6"/>
    <property type="match status" value="1"/>
</dbReference>
<reference evidence="10 11" key="1">
    <citation type="submission" date="2019-02" db="EMBL/GenBank/DDBJ databases">
        <title>Deep-cultivation of Planctomycetes and their phenomic and genomic characterization uncovers novel biology.</title>
        <authorList>
            <person name="Wiegand S."/>
            <person name="Jogler M."/>
            <person name="Boedeker C."/>
            <person name="Pinto D."/>
            <person name="Vollmers J."/>
            <person name="Rivas-Marin E."/>
            <person name="Kohn T."/>
            <person name="Peeters S.H."/>
            <person name="Heuer A."/>
            <person name="Rast P."/>
            <person name="Oberbeckmann S."/>
            <person name="Bunk B."/>
            <person name="Jeske O."/>
            <person name="Meyerdierks A."/>
            <person name="Storesund J.E."/>
            <person name="Kallscheuer N."/>
            <person name="Luecker S."/>
            <person name="Lage O.M."/>
            <person name="Pohl T."/>
            <person name="Merkel B.J."/>
            <person name="Hornburger P."/>
            <person name="Mueller R.-W."/>
            <person name="Bruemmer F."/>
            <person name="Labrenz M."/>
            <person name="Spormann A.M."/>
            <person name="Op Den Camp H."/>
            <person name="Overmann J."/>
            <person name="Amann R."/>
            <person name="Jetten M.S.M."/>
            <person name="Mascher T."/>
            <person name="Medema M.H."/>
            <person name="Devos D.P."/>
            <person name="Kaster A.-K."/>
            <person name="Ovreas L."/>
            <person name="Rohde M."/>
            <person name="Galperin M.Y."/>
            <person name="Jogler C."/>
        </authorList>
    </citation>
    <scope>NUCLEOTIDE SEQUENCE [LARGE SCALE GENOMIC DNA]</scope>
    <source>
        <strain evidence="10 11">V7</strain>
    </source>
</reference>
<evidence type="ECO:0000256" key="7">
    <source>
        <dbReference type="SAM" id="MobiDB-lite"/>
    </source>
</evidence>
<evidence type="ECO:0000256" key="8">
    <source>
        <dbReference type="SAM" id="Phobius"/>
    </source>
</evidence>
<dbReference type="RefSeq" id="WP_146413821.1">
    <property type="nucleotide sequence ID" value="NZ_SJPZ01000001.1"/>
</dbReference>
<feature type="transmembrane region" description="Helical" evidence="8">
    <location>
        <begin position="471"/>
        <end position="490"/>
    </location>
</feature>
<evidence type="ECO:0000259" key="9">
    <source>
        <dbReference type="PROSITE" id="PS50850"/>
    </source>
</evidence>
<dbReference type="Gene3D" id="1.20.1250.20">
    <property type="entry name" value="MFS general substrate transporter like domains"/>
    <property type="match status" value="1"/>
</dbReference>
<dbReference type="EMBL" id="SJPZ01000001">
    <property type="protein sequence ID" value="TWU67402.1"/>
    <property type="molecule type" value="Genomic_DNA"/>
</dbReference>
<feature type="domain" description="Major facilitator superfamily (MFS) profile" evidence="9">
    <location>
        <begin position="8"/>
        <end position="410"/>
    </location>
</feature>
<dbReference type="PANTHER" id="PTHR23514">
    <property type="entry name" value="BYPASS OF STOP CODON PROTEIN 6"/>
    <property type="match status" value="1"/>
</dbReference>
<name>A0A5C6FW91_9PLAN</name>
<feature type="transmembrane region" description="Helical" evidence="8">
    <location>
        <begin position="346"/>
        <end position="365"/>
    </location>
</feature>
<accession>A0A5C6FW91</accession>
<dbReference type="GO" id="GO:0016020">
    <property type="term" value="C:membrane"/>
    <property type="evidence" value="ECO:0007669"/>
    <property type="project" value="TreeGrafter"/>
</dbReference>
<dbReference type="InterPro" id="IPR020846">
    <property type="entry name" value="MFS_dom"/>
</dbReference>
<comment type="subcellular location">
    <subcellularLocation>
        <location evidence="1">Endomembrane system</location>
        <topology evidence="1">Multi-pass membrane protein</topology>
    </subcellularLocation>
</comment>
<dbReference type="GO" id="GO:0022857">
    <property type="term" value="F:transmembrane transporter activity"/>
    <property type="evidence" value="ECO:0007669"/>
    <property type="project" value="InterPro"/>
</dbReference>
<feature type="transmembrane region" description="Helical" evidence="8">
    <location>
        <begin position="149"/>
        <end position="172"/>
    </location>
</feature>
<feature type="region of interest" description="Disordered" evidence="7">
    <location>
        <begin position="508"/>
        <end position="529"/>
    </location>
</feature>
<feature type="transmembrane region" description="Helical" evidence="8">
    <location>
        <begin position="285"/>
        <end position="306"/>
    </location>
</feature>
<dbReference type="InterPro" id="IPR051788">
    <property type="entry name" value="MFS_Transporter"/>
</dbReference>
<keyword evidence="4 8" id="KW-0812">Transmembrane</keyword>
<dbReference type="AlphaFoldDB" id="A0A5C6FW91"/>
<dbReference type="Pfam" id="PF07690">
    <property type="entry name" value="MFS_1"/>
    <property type="match status" value="1"/>
</dbReference>
<feature type="transmembrane region" description="Helical" evidence="8">
    <location>
        <begin position="74"/>
        <end position="96"/>
    </location>
</feature>
<dbReference type="PROSITE" id="PS50850">
    <property type="entry name" value="MFS"/>
    <property type="match status" value="1"/>
</dbReference>
<comment type="caution">
    <text evidence="10">The sequence shown here is derived from an EMBL/GenBank/DDBJ whole genome shotgun (WGS) entry which is preliminary data.</text>
</comment>
<dbReference type="Proteomes" id="UP000316476">
    <property type="component" value="Unassembled WGS sequence"/>
</dbReference>
<evidence type="ECO:0000256" key="3">
    <source>
        <dbReference type="ARBA" id="ARBA00022448"/>
    </source>
</evidence>
<sequence length="529" mass="57338">MDFARGKLMLASFLTLVASGIGFATRTAAGGPWEREFNIGGGQFGAILGAGFLGFGLMIFFGGILVEKFGYKKLLMLAFVLHLVSAVMLFIANPLFDGWRESDPENATQNVFNVLFWSAFLFSICQGLYEAVINPLIAQLYPDNKTHYLNILHAGWPAGMIVGGLFAAGFIGEEAWFTELPWQWALASFAIVVIAYGIMVIPEKFPETVGESSSDFATVFSCFASIPFLVLIVLHALIGYMELGVDSWMTKLMENLLPNSVLILVYTSMLMFVLRFFAGPIVHKINPIGLLLGSSVIACLGLLWLGSPIQSVGMIFVAATFYSLGKAFLWPTMLGVAGERYPQSGSVAMGALGAAGMLCVGQIAGPRIGTQQGFSMSENLQQTAPETFERYAEPEAITAWGYEYRPLDAAKLNAANGAELGEDGKPVSTKALADAELIDPEEKKVLLANADTDFPAVQDSYLFGGRRALTLTSYVPATMAIGFLGLLIYYRSIGGYKAIKIDHEHEDAEVPVPHEATEDPLERPAPTEY</sequence>
<evidence type="ECO:0000256" key="2">
    <source>
        <dbReference type="ARBA" id="ARBA00008335"/>
    </source>
</evidence>
<gene>
    <name evidence="10" type="ORF">V7x_29760</name>
</gene>
<comment type="similarity">
    <text evidence="2">Belongs to the major facilitator superfamily.</text>
</comment>
<keyword evidence="5 8" id="KW-1133">Transmembrane helix</keyword>
<feature type="transmembrane region" description="Helical" evidence="8">
    <location>
        <begin position="214"/>
        <end position="240"/>
    </location>
</feature>
<feature type="transmembrane region" description="Helical" evidence="8">
    <location>
        <begin position="312"/>
        <end position="334"/>
    </location>
</feature>
<evidence type="ECO:0000313" key="10">
    <source>
        <dbReference type="EMBL" id="TWU67402.1"/>
    </source>
</evidence>
<evidence type="ECO:0000256" key="5">
    <source>
        <dbReference type="ARBA" id="ARBA00022989"/>
    </source>
</evidence>
<feature type="transmembrane region" description="Helical" evidence="8">
    <location>
        <begin position="184"/>
        <end position="202"/>
    </location>
</feature>
<feature type="transmembrane region" description="Helical" evidence="8">
    <location>
        <begin position="260"/>
        <end position="278"/>
    </location>
</feature>
<organism evidence="10 11">
    <name type="scientific">Crateriforma conspicua</name>
    <dbReference type="NCBI Taxonomy" id="2527996"/>
    <lineage>
        <taxon>Bacteria</taxon>
        <taxon>Pseudomonadati</taxon>
        <taxon>Planctomycetota</taxon>
        <taxon>Planctomycetia</taxon>
        <taxon>Planctomycetales</taxon>
        <taxon>Planctomycetaceae</taxon>
        <taxon>Crateriforma</taxon>
    </lineage>
</organism>
<feature type="transmembrane region" description="Helical" evidence="8">
    <location>
        <begin position="116"/>
        <end position="137"/>
    </location>
</feature>
<proteinExistence type="inferred from homology"/>
<evidence type="ECO:0000313" key="11">
    <source>
        <dbReference type="Proteomes" id="UP000316476"/>
    </source>
</evidence>
<evidence type="ECO:0000256" key="1">
    <source>
        <dbReference type="ARBA" id="ARBA00004127"/>
    </source>
</evidence>
<evidence type="ECO:0000256" key="4">
    <source>
        <dbReference type="ARBA" id="ARBA00022692"/>
    </source>
</evidence>
<dbReference type="SUPFAM" id="SSF103473">
    <property type="entry name" value="MFS general substrate transporter"/>
    <property type="match status" value="1"/>
</dbReference>
<feature type="transmembrane region" description="Helical" evidence="8">
    <location>
        <begin position="45"/>
        <end position="67"/>
    </location>
</feature>
<dbReference type="OrthoDB" id="9783757at2"/>
<dbReference type="InterPro" id="IPR036259">
    <property type="entry name" value="MFS_trans_sf"/>
</dbReference>